<dbReference type="AlphaFoldDB" id="A0A966DTT7"/>
<keyword evidence="10" id="KW-1185">Reference proteome</keyword>
<feature type="domain" description="ABC3 transporter permease C-terminal" evidence="7">
    <location>
        <begin position="285"/>
        <end position="400"/>
    </location>
</feature>
<dbReference type="EMBL" id="WWEO01000040">
    <property type="protein sequence ID" value="NCD69009.1"/>
    <property type="molecule type" value="Genomic_DNA"/>
</dbReference>
<protein>
    <submittedName>
        <fullName evidence="9">FtsX-like permease family protein</fullName>
    </submittedName>
</protein>
<keyword evidence="5 6" id="KW-0472">Membrane</keyword>
<dbReference type="Pfam" id="PF02687">
    <property type="entry name" value="FtsX"/>
    <property type="match status" value="2"/>
</dbReference>
<feature type="transmembrane region" description="Helical" evidence="6">
    <location>
        <begin position="421"/>
        <end position="440"/>
    </location>
</feature>
<dbReference type="InterPro" id="IPR003838">
    <property type="entry name" value="ABC3_permease_C"/>
</dbReference>
<feature type="transmembrane region" description="Helical" evidence="6">
    <location>
        <begin position="746"/>
        <end position="768"/>
    </location>
</feature>
<dbReference type="Proteomes" id="UP000638732">
    <property type="component" value="Unassembled WGS sequence"/>
</dbReference>
<evidence type="ECO:0000256" key="6">
    <source>
        <dbReference type="SAM" id="Phobius"/>
    </source>
</evidence>
<evidence type="ECO:0000259" key="8">
    <source>
        <dbReference type="Pfam" id="PF12704"/>
    </source>
</evidence>
<comment type="caution">
    <text evidence="9">The sequence shown here is derived from an EMBL/GenBank/DDBJ whole genome shotgun (WGS) entry which is preliminary data.</text>
</comment>
<sequence>MIKNNLKIAWRGFLRDRQFSFLNLAGLATGIACALLIYVWVSDQLSFDKFFANDDQLYQLMEQRGPDKMLSDESSGMLGETLILKVPEIKYQASVAPPDWFQKFTLSTGDKNIKASGQYAGKDYFNIFSFKLLEGLKDKVLADKNSIVISDELAKKLFNTTDNLVGKVIHFQHQTDFFISGVFEKTPYNSSQQFDFVLPFEYLKDTQPWVKSWDNTGPHNFVLLQKGTDIHVFNQKIKNVFRERDSNDSTRTAIAMKFSDNYLLNTFSHGAKVGSKVEYVKLFSLIAIFILVIACINFMNLSTAKASRRMKEVGVRKVVGAARSQLVIQFLTEALLITTFAVILAIGMAFFLLPQFNLITGRDLSLHFNLQLVISLIAITLFTGVLSGSYPALYLSKFSPLTVLKNKVHTSFSAMLSRKGLVVFQFTVSVILIISVFIIYQQVQYIQSTSPGYNKDNVIRFDSEGRLQGTEETFIDQLKTIPGVVNATFTLNNVVGRNFATNGLDWEGKGNKELYFEGFGGGPNFIETMNMKMASGRSFSKNYGDEDNKIIINEAGVAAMHLQNPVGKNVRLFGQPKQIIGVVKDFHFESLHETVKPAYVQLVHQGNNPWYKIMVRIKPGDQKETIERIGELYQNYNIGFPFTYGFLDEAYQKQYEAETRVATLSRYFSGLAILISCLGLFGLAAFTAQRRQKEIGIRKVIGASVSGITMMLSKEFLKLVLISLLFAFPISWWLMHNWLLGFAYRIHISALVFVAAGVAIILITLVTVSYQSIKAALINPVKSLRSE</sequence>
<evidence type="ECO:0000313" key="9">
    <source>
        <dbReference type="EMBL" id="NCD69009.1"/>
    </source>
</evidence>
<dbReference type="InterPro" id="IPR050250">
    <property type="entry name" value="Macrolide_Exporter_MacB"/>
</dbReference>
<evidence type="ECO:0000256" key="4">
    <source>
        <dbReference type="ARBA" id="ARBA00022989"/>
    </source>
</evidence>
<proteinExistence type="predicted"/>
<dbReference type="PROSITE" id="PS51257">
    <property type="entry name" value="PROKAR_LIPOPROTEIN"/>
    <property type="match status" value="1"/>
</dbReference>
<feature type="transmembrane region" description="Helical" evidence="6">
    <location>
        <begin position="716"/>
        <end position="734"/>
    </location>
</feature>
<feature type="transmembrane region" description="Helical" evidence="6">
    <location>
        <begin position="326"/>
        <end position="352"/>
    </location>
</feature>
<dbReference type="GO" id="GO:0005886">
    <property type="term" value="C:plasma membrane"/>
    <property type="evidence" value="ECO:0007669"/>
    <property type="project" value="UniProtKB-SubCell"/>
</dbReference>
<evidence type="ECO:0000256" key="5">
    <source>
        <dbReference type="ARBA" id="ARBA00023136"/>
    </source>
</evidence>
<feature type="domain" description="MacB-like periplasmic core" evidence="8">
    <location>
        <begin position="427"/>
        <end position="627"/>
    </location>
</feature>
<reference evidence="9" key="1">
    <citation type="submission" date="2020-01" db="EMBL/GenBank/DDBJ databases">
        <authorList>
            <person name="Seo Y.L."/>
        </authorList>
    </citation>
    <scope>NUCLEOTIDE SEQUENCE</scope>
    <source>
        <strain evidence="9">R11</strain>
    </source>
</reference>
<feature type="domain" description="ABC3 transporter permease C-terminal" evidence="7">
    <location>
        <begin position="668"/>
        <end position="780"/>
    </location>
</feature>
<name>A0A966DTT7_9SPHI</name>
<feature type="domain" description="MacB-like periplasmic core" evidence="8">
    <location>
        <begin position="20"/>
        <end position="239"/>
    </location>
</feature>
<keyword evidence="4 6" id="KW-1133">Transmembrane helix</keyword>
<comment type="subcellular location">
    <subcellularLocation>
        <location evidence="1">Cell membrane</location>
        <topology evidence="1">Multi-pass membrane protein</topology>
    </subcellularLocation>
</comment>
<evidence type="ECO:0000313" key="10">
    <source>
        <dbReference type="Proteomes" id="UP000638732"/>
    </source>
</evidence>
<evidence type="ECO:0000259" key="7">
    <source>
        <dbReference type="Pfam" id="PF02687"/>
    </source>
</evidence>
<dbReference type="InterPro" id="IPR025857">
    <property type="entry name" value="MacB_PCD"/>
</dbReference>
<dbReference type="GO" id="GO:0022857">
    <property type="term" value="F:transmembrane transporter activity"/>
    <property type="evidence" value="ECO:0007669"/>
    <property type="project" value="TreeGrafter"/>
</dbReference>
<reference evidence="9" key="2">
    <citation type="submission" date="2020-10" db="EMBL/GenBank/DDBJ databases">
        <title>Mucilaginibacter sp. nov., isolated from soil.</title>
        <authorList>
            <person name="Jeon C.O."/>
        </authorList>
    </citation>
    <scope>NUCLEOTIDE SEQUENCE</scope>
    <source>
        <strain evidence="9">R11</strain>
    </source>
</reference>
<evidence type="ECO:0000256" key="3">
    <source>
        <dbReference type="ARBA" id="ARBA00022692"/>
    </source>
</evidence>
<dbReference type="PANTHER" id="PTHR30572">
    <property type="entry name" value="MEMBRANE COMPONENT OF TRANSPORTER-RELATED"/>
    <property type="match status" value="1"/>
</dbReference>
<gene>
    <name evidence="9" type="ORF">GSY63_06550</name>
</gene>
<feature type="transmembrane region" description="Helical" evidence="6">
    <location>
        <begin position="372"/>
        <end position="395"/>
    </location>
</feature>
<evidence type="ECO:0000256" key="1">
    <source>
        <dbReference type="ARBA" id="ARBA00004651"/>
    </source>
</evidence>
<feature type="transmembrane region" description="Helical" evidence="6">
    <location>
        <begin position="667"/>
        <end position="688"/>
    </location>
</feature>
<feature type="transmembrane region" description="Helical" evidence="6">
    <location>
        <begin position="282"/>
        <end position="301"/>
    </location>
</feature>
<keyword evidence="3 6" id="KW-0812">Transmembrane</keyword>
<feature type="transmembrane region" description="Helical" evidence="6">
    <location>
        <begin position="21"/>
        <end position="41"/>
    </location>
</feature>
<dbReference type="Pfam" id="PF12704">
    <property type="entry name" value="MacB_PCD"/>
    <property type="match status" value="2"/>
</dbReference>
<accession>A0A966DTT7</accession>
<keyword evidence="2" id="KW-1003">Cell membrane</keyword>
<evidence type="ECO:0000256" key="2">
    <source>
        <dbReference type="ARBA" id="ARBA00022475"/>
    </source>
</evidence>
<dbReference type="RefSeq" id="WP_166584991.1">
    <property type="nucleotide sequence ID" value="NZ_WWEO01000040.1"/>
</dbReference>
<dbReference type="PANTHER" id="PTHR30572:SF18">
    <property type="entry name" value="ABC-TYPE MACROLIDE FAMILY EXPORT SYSTEM PERMEASE COMPONENT 2"/>
    <property type="match status" value="1"/>
</dbReference>
<organism evidence="9 10">
    <name type="scientific">Mucilaginibacter agri</name>
    <dbReference type="NCBI Taxonomy" id="2695265"/>
    <lineage>
        <taxon>Bacteria</taxon>
        <taxon>Pseudomonadati</taxon>
        <taxon>Bacteroidota</taxon>
        <taxon>Sphingobacteriia</taxon>
        <taxon>Sphingobacteriales</taxon>
        <taxon>Sphingobacteriaceae</taxon>
        <taxon>Mucilaginibacter</taxon>
    </lineage>
</organism>